<gene>
    <name evidence="2" type="ORF">K875_00679</name>
</gene>
<feature type="transmembrane region" description="Helical" evidence="1">
    <location>
        <begin position="20"/>
        <end position="44"/>
    </location>
</feature>
<keyword evidence="1" id="KW-0472">Membrane</keyword>
<protein>
    <submittedName>
        <fullName evidence="2">Uncharacterized protein</fullName>
    </submittedName>
</protein>
<name>A0A051UFW2_9MYCO</name>
<evidence type="ECO:0000313" key="2">
    <source>
        <dbReference type="EMBL" id="KBZ68134.1"/>
    </source>
</evidence>
<organism evidence="2 3">
    <name type="scientific">Mycobacterium [tuberculosis] TKK-01-0051</name>
    <dbReference type="NCBI Taxonomy" id="1324261"/>
    <lineage>
        <taxon>Bacteria</taxon>
        <taxon>Bacillati</taxon>
        <taxon>Actinomycetota</taxon>
        <taxon>Actinomycetes</taxon>
        <taxon>Mycobacteriales</taxon>
        <taxon>Mycobacteriaceae</taxon>
        <taxon>Mycobacterium</taxon>
        <taxon>Mycobacterium avium complex (MAC)</taxon>
    </lineage>
</organism>
<keyword evidence="3" id="KW-1185">Reference proteome</keyword>
<dbReference type="HOGENOM" id="CLU_184443_0_0_11"/>
<dbReference type="AlphaFoldDB" id="A0A051UFW2"/>
<reference evidence="2 3" key="1">
    <citation type="submission" date="2014-04" db="EMBL/GenBank/DDBJ databases">
        <title>The Genome Sequence of Mycobacterium tuberculosis TKK-01-0051.</title>
        <authorList>
            <consortium name="The Broad Institute Genomics Platform"/>
            <consortium name="The Broad Institute Genome Sequencing Center for Infectious Disease"/>
            <person name="Earl A.M."/>
            <person name="Cohen K."/>
            <person name="Pym A."/>
            <person name="Bishai W."/>
            <person name="Maharaj K."/>
            <person name="Desjardins C."/>
            <person name="Abeel T."/>
            <person name="Young S."/>
            <person name="Zeng Q."/>
            <person name="Gargeya S."/>
            <person name="Abouelleil A."/>
            <person name="Alvarado L."/>
            <person name="Chapman S.B."/>
            <person name="Gainer-Dewar J."/>
            <person name="Goldberg J."/>
            <person name="Griggs A."/>
            <person name="Gujja S."/>
            <person name="Hansen M."/>
            <person name="Howarth C."/>
            <person name="Imamovic A."/>
            <person name="Larimer J."/>
            <person name="Murphy C."/>
            <person name="Naylor J."/>
            <person name="Pearson M."/>
            <person name="Poon T.W."/>
            <person name="Priest M."/>
            <person name="Roberts A."/>
            <person name="Saif S."/>
            <person name="Shea T."/>
            <person name="Sykes S."/>
            <person name="Wortman J."/>
            <person name="Nusbaum C."/>
            <person name="Birren B."/>
        </authorList>
    </citation>
    <scope>NUCLEOTIDE SEQUENCE [LARGE SCALE GENOMIC DNA]</scope>
    <source>
        <strain evidence="2 3">TKK-01-0051</strain>
    </source>
</reference>
<proteinExistence type="predicted"/>
<evidence type="ECO:0000313" key="3">
    <source>
        <dbReference type="Proteomes" id="UP000025947"/>
    </source>
</evidence>
<comment type="caution">
    <text evidence="2">The sequence shown here is derived from an EMBL/GenBank/DDBJ whole genome shotgun (WGS) entry which is preliminary data.</text>
</comment>
<accession>A0A051UFW2</accession>
<dbReference type="EMBL" id="JLXW01000002">
    <property type="protein sequence ID" value="KBZ68134.1"/>
    <property type="molecule type" value="Genomic_DNA"/>
</dbReference>
<keyword evidence="1" id="KW-1133">Transmembrane helix</keyword>
<evidence type="ECO:0000256" key="1">
    <source>
        <dbReference type="SAM" id="Phobius"/>
    </source>
</evidence>
<dbReference type="Pfam" id="PF11021">
    <property type="entry name" value="DUF2613"/>
    <property type="match status" value="1"/>
</dbReference>
<dbReference type="InterPro" id="IPR022566">
    <property type="entry name" value="DUF2613"/>
</dbReference>
<dbReference type="Proteomes" id="UP000025947">
    <property type="component" value="Unassembled WGS sequence"/>
</dbReference>
<dbReference type="PATRIC" id="fig|1324261.3.peg.691"/>
<sequence>MSGRPLTGREEPAINGFALAAAVSVAVGLSAGVATTVGITLAVADHSLVQVPSLQRPALPAGPYQVEYGDRCFHGHCLHW</sequence>
<keyword evidence="1" id="KW-0812">Transmembrane</keyword>